<evidence type="ECO:0000313" key="3">
    <source>
        <dbReference type="Proteomes" id="UP001054889"/>
    </source>
</evidence>
<reference evidence="2" key="1">
    <citation type="journal article" date="2018" name="DNA Res.">
        <title>Multiple hybrid de novo genome assembly of finger millet, an orphan allotetraploid crop.</title>
        <authorList>
            <person name="Hatakeyama M."/>
            <person name="Aluri S."/>
            <person name="Balachadran M.T."/>
            <person name="Sivarajan S.R."/>
            <person name="Patrignani A."/>
            <person name="Gruter S."/>
            <person name="Poveda L."/>
            <person name="Shimizu-Inatsugi R."/>
            <person name="Baeten J."/>
            <person name="Francoijs K.J."/>
            <person name="Nataraja K.N."/>
            <person name="Reddy Y.A.N."/>
            <person name="Phadnis S."/>
            <person name="Ravikumar R.L."/>
            <person name="Schlapbach R."/>
            <person name="Sreeman S.M."/>
            <person name="Shimizu K.K."/>
        </authorList>
    </citation>
    <scope>NUCLEOTIDE SEQUENCE</scope>
</reference>
<dbReference type="Proteomes" id="UP001054889">
    <property type="component" value="Unassembled WGS sequence"/>
</dbReference>
<dbReference type="PANTHER" id="PTHR20961:SF68">
    <property type="entry name" value="OS07G0657400 PROTEIN"/>
    <property type="match status" value="1"/>
</dbReference>
<evidence type="ECO:0000313" key="2">
    <source>
        <dbReference type="EMBL" id="GJN10808.1"/>
    </source>
</evidence>
<feature type="compositionally biased region" description="Basic residues" evidence="1">
    <location>
        <begin position="257"/>
        <end position="266"/>
    </location>
</feature>
<evidence type="ECO:0000256" key="1">
    <source>
        <dbReference type="SAM" id="MobiDB-lite"/>
    </source>
</evidence>
<sequence length="388" mass="42394">MHSASASFLLVSGDNSSSSAAAAEEEERIRPYTRKWEANVMATIDEVRLRRVSSSSSAAASSRCDVRHDVPAVVFSTGGYTGNVYHEFNDGVLPLFVTAHHLRRRVVFVILEYHDWWVTKYGDVVSRLSAFPPIDFANDRRVHCFPEVIAGLRIHGELTVDPARTPEGKSVADFRRLLRGTRPVPHLVPPRHHQNHQEVVERPRLVIVSRTGSRVIENEADVAAVAAAVGFEVHVVSSPDRHHGAVQDIPGAERERRHGGRARRRHDALPLHAPGDGLHPGGPARHGLGRGGLLRRARGPAGAALRGLQDQPGGELAVKGVPRRRPGAHGPGRRRAARVGRHQEGLPGPAERQARPQPVQGGARQGAPVPARRQEEGNRVIDQIKQTI</sequence>
<dbReference type="InterPro" id="IPR007657">
    <property type="entry name" value="Glycosyltransferase_61"/>
</dbReference>
<proteinExistence type="predicted"/>
<dbReference type="AlphaFoldDB" id="A0AAV5DKK2"/>
<comment type="caution">
    <text evidence="2">The sequence shown here is derived from an EMBL/GenBank/DDBJ whole genome shotgun (WGS) entry which is preliminary data.</text>
</comment>
<keyword evidence="3" id="KW-1185">Reference proteome</keyword>
<feature type="compositionally biased region" description="Basic and acidic residues" evidence="1">
    <location>
        <begin position="239"/>
        <end position="256"/>
    </location>
</feature>
<feature type="compositionally biased region" description="Low complexity" evidence="1">
    <location>
        <begin position="299"/>
        <end position="308"/>
    </location>
</feature>
<accession>A0AAV5DKK2</accession>
<dbReference type="PANTHER" id="PTHR20961">
    <property type="entry name" value="GLYCOSYLTRANSFERASE"/>
    <property type="match status" value="1"/>
</dbReference>
<organism evidence="2 3">
    <name type="scientific">Eleusine coracana subsp. coracana</name>
    <dbReference type="NCBI Taxonomy" id="191504"/>
    <lineage>
        <taxon>Eukaryota</taxon>
        <taxon>Viridiplantae</taxon>
        <taxon>Streptophyta</taxon>
        <taxon>Embryophyta</taxon>
        <taxon>Tracheophyta</taxon>
        <taxon>Spermatophyta</taxon>
        <taxon>Magnoliopsida</taxon>
        <taxon>Liliopsida</taxon>
        <taxon>Poales</taxon>
        <taxon>Poaceae</taxon>
        <taxon>PACMAD clade</taxon>
        <taxon>Chloridoideae</taxon>
        <taxon>Cynodonteae</taxon>
        <taxon>Eleusininae</taxon>
        <taxon>Eleusine</taxon>
    </lineage>
</organism>
<dbReference type="GO" id="GO:0016757">
    <property type="term" value="F:glycosyltransferase activity"/>
    <property type="evidence" value="ECO:0007669"/>
    <property type="project" value="InterPro"/>
</dbReference>
<protein>
    <submittedName>
        <fullName evidence="2">Uncharacterized protein</fullName>
    </submittedName>
</protein>
<feature type="compositionally biased region" description="Basic residues" evidence="1">
    <location>
        <begin position="321"/>
        <end position="340"/>
    </location>
</feature>
<reference evidence="2" key="2">
    <citation type="submission" date="2021-12" db="EMBL/GenBank/DDBJ databases">
        <title>Resequencing data analysis of finger millet.</title>
        <authorList>
            <person name="Hatakeyama M."/>
            <person name="Aluri S."/>
            <person name="Balachadran M.T."/>
            <person name="Sivarajan S.R."/>
            <person name="Poveda L."/>
            <person name="Shimizu-Inatsugi R."/>
            <person name="Schlapbach R."/>
            <person name="Sreeman S.M."/>
            <person name="Shimizu K.K."/>
        </authorList>
    </citation>
    <scope>NUCLEOTIDE SEQUENCE</scope>
</reference>
<name>A0AAV5DKK2_ELECO</name>
<feature type="region of interest" description="Disordered" evidence="1">
    <location>
        <begin position="239"/>
        <end position="388"/>
    </location>
</feature>
<gene>
    <name evidence="2" type="primary">ga28935</name>
    <name evidence="2" type="ORF">PR202_ga28935</name>
</gene>
<dbReference type="EMBL" id="BQKI01000018">
    <property type="protein sequence ID" value="GJN10808.1"/>
    <property type="molecule type" value="Genomic_DNA"/>
</dbReference>